<evidence type="ECO:0000256" key="2">
    <source>
        <dbReference type="ARBA" id="ARBA00022598"/>
    </source>
</evidence>
<gene>
    <name evidence="5" type="ORF">HK103_007362</name>
</gene>
<evidence type="ECO:0000259" key="3">
    <source>
        <dbReference type="Pfam" id="PF00501"/>
    </source>
</evidence>
<evidence type="ECO:0000313" key="6">
    <source>
        <dbReference type="Proteomes" id="UP001210925"/>
    </source>
</evidence>
<dbReference type="Gene3D" id="3.30.300.30">
    <property type="match status" value="1"/>
</dbReference>
<dbReference type="Gene3D" id="3.40.50.12780">
    <property type="entry name" value="N-terminal domain of ligase-like"/>
    <property type="match status" value="1"/>
</dbReference>
<dbReference type="SUPFAM" id="SSF56801">
    <property type="entry name" value="Acetyl-CoA synthetase-like"/>
    <property type="match status" value="1"/>
</dbReference>
<evidence type="ECO:0000313" key="5">
    <source>
        <dbReference type="EMBL" id="KAJ3260799.1"/>
    </source>
</evidence>
<comment type="caution">
    <text evidence="5">The sequence shown here is derived from an EMBL/GenBank/DDBJ whole genome shotgun (WGS) entry which is preliminary data.</text>
</comment>
<dbReference type="PANTHER" id="PTHR43201:SF5">
    <property type="entry name" value="MEDIUM-CHAIN ACYL-COA LIGASE ACSF2, MITOCHONDRIAL"/>
    <property type="match status" value="1"/>
</dbReference>
<dbReference type="EMBL" id="JADGKB010000009">
    <property type="protein sequence ID" value="KAJ3260799.1"/>
    <property type="molecule type" value="Genomic_DNA"/>
</dbReference>
<comment type="similarity">
    <text evidence="1">Belongs to the ATP-dependent AMP-binding enzyme family.</text>
</comment>
<dbReference type="AlphaFoldDB" id="A0AAD5UKX4"/>
<dbReference type="InterPro" id="IPR045851">
    <property type="entry name" value="AMP-bd_C_sf"/>
</dbReference>
<sequence>MKGFQYENLVQILTDSYAPAIVLPEAHIKIHYSTLRHLTQTLIKSPPFCNLKPGQVVSLHLPNSFDFITAFFATVSARAISNPIDISLSYNELQDHLYAVKPSIVITNEKSENYDMLKQICLEFKIPLYIITIDYPLIEFKKRKYHSTTSSVKTSLPVCRLKPTSTTDFEVVKSSVEPQLYSKSDIAVILHTNGSTGTPKLVPLAHENILISIKNSSGAFGLTAHDSAYNIMPLHHSHGLIGVLLTSFYAGSSVVLPLRFNKDTFWNDVNEYKVTWYSCTPFYHDTVAKNAPPKTKLRFVQSCGANFGKTKLLSLEKLLKVPVLTSYVMTETSHQICTTVPDRMRKLGSVGRPIGISVRIIQQGNVLKHGIGEICISGPTIFSKYWNEQENQLFYNINNTKWFRTGDLGWFDERGFLILIGRILDSVTINEKATPRVKIESILESHPSISQVILYGVSRQGKQPDVELAILLKKKETEEAIDQWIKSKLPGLKVARYHFVTELPKSWQGALHPKQSAKL</sequence>
<dbReference type="Proteomes" id="UP001210925">
    <property type="component" value="Unassembled WGS sequence"/>
</dbReference>
<protein>
    <submittedName>
        <fullName evidence="5">Uncharacterized protein</fullName>
    </submittedName>
</protein>
<dbReference type="InterPro" id="IPR025110">
    <property type="entry name" value="AMP-bd_C"/>
</dbReference>
<dbReference type="Pfam" id="PF00501">
    <property type="entry name" value="AMP-binding"/>
    <property type="match status" value="1"/>
</dbReference>
<dbReference type="GO" id="GO:0006631">
    <property type="term" value="P:fatty acid metabolic process"/>
    <property type="evidence" value="ECO:0007669"/>
    <property type="project" value="TreeGrafter"/>
</dbReference>
<feature type="domain" description="AMP-dependent synthetase/ligase" evidence="3">
    <location>
        <begin position="50"/>
        <end position="386"/>
    </location>
</feature>
<evidence type="ECO:0000259" key="4">
    <source>
        <dbReference type="Pfam" id="PF13193"/>
    </source>
</evidence>
<proteinExistence type="inferred from homology"/>
<keyword evidence="2" id="KW-0436">Ligase</keyword>
<evidence type="ECO:0000256" key="1">
    <source>
        <dbReference type="ARBA" id="ARBA00006432"/>
    </source>
</evidence>
<accession>A0AAD5UKX4</accession>
<dbReference type="GO" id="GO:0031956">
    <property type="term" value="F:medium-chain fatty acid-CoA ligase activity"/>
    <property type="evidence" value="ECO:0007669"/>
    <property type="project" value="TreeGrafter"/>
</dbReference>
<reference evidence="5" key="1">
    <citation type="submission" date="2020-05" db="EMBL/GenBank/DDBJ databases">
        <title>Phylogenomic resolution of chytrid fungi.</title>
        <authorList>
            <person name="Stajich J.E."/>
            <person name="Amses K."/>
            <person name="Simmons R."/>
            <person name="Seto K."/>
            <person name="Myers J."/>
            <person name="Bonds A."/>
            <person name="Quandt C.A."/>
            <person name="Barry K."/>
            <person name="Liu P."/>
            <person name="Grigoriev I."/>
            <person name="Longcore J.E."/>
            <person name="James T.Y."/>
        </authorList>
    </citation>
    <scope>NUCLEOTIDE SEQUENCE</scope>
    <source>
        <strain evidence="5">PLAUS21</strain>
    </source>
</reference>
<dbReference type="InterPro" id="IPR000873">
    <property type="entry name" value="AMP-dep_synth/lig_dom"/>
</dbReference>
<feature type="domain" description="AMP-binding enzyme C-terminal" evidence="4">
    <location>
        <begin position="438"/>
        <end position="506"/>
    </location>
</feature>
<dbReference type="Pfam" id="PF13193">
    <property type="entry name" value="AMP-binding_C"/>
    <property type="match status" value="1"/>
</dbReference>
<dbReference type="InterPro" id="IPR042099">
    <property type="entry name" value="ANL_N_sf"/>
</dbReference>
<organism evidence="5 6">
    <name type="scientific">Boothiomyces macroporosus</name>
    <dbReference type="NCBI Taxonomy" id="261099"/>
    <lineage>
        <taxon>Eukaryota</taxon>
        <taxon>Fungi</taxon>
        <taxon>Fungi incertae sedis</taxon>
        <taxon>Chytridiomycota</taxon>
        <taxon>Chytridiomycota incertae sedis</taxon>
        <taxon>Chytridiomycetes</taxon>
        <taxon>Rhizophydiales</taxon>
        <taxon>Terramycetaceae</taxon>
        <taxon>Boothiomyces</taxon>
    </lineage>
</organism>
<keyword evidence="6" id="KW-1185">Reference proteome</keyword>
<dbReference type="PANTHER" id="PTHR43201">
    <property type="entry name" value="ACYL-COA SYNTHETASE"/>
    <property type="match status" value="1"/>
</dbReference>
<name>A0AAD5UKX4_9FUNG</name>